<evidence type="ECO:0000313" key="10">
    <source>
        <dbReference type="Proteomes" id="UP000821837"/>
    </source>
</evidence>
<evidence type="ECO:0000256" key="1">
    <source>
        <dbReference type="ARBA" id="ARBA00010718"/>
    </source>
</evidence>
<proteinExistence type="inferred from homology"/>
<evidence type="ECO:0000256" key="2">
    <source>
        <dbReference type="ARBA" id="ARBA00012925"/>
    </source>
</evidence>
<sequence>MASSAGGTRGVFCALVRCRTFVWALRVRCRMFCWAGHDTSSRHRATVEIDSGAGCNPVVQRALADDAVTFHQLQAQFTAALQENAGGLQMHLVHINTAYASTEEAYNHRDGLLVVAVLFKVEARENRALGNVVKTLRQMNERVERRGRLSQLASLADLLPQKPSFSYFYRGSLTTPPCAEAVIWAVLKNYEKISESQFRFQFSDLRLTRGFPFFAGW</sequence>
<dbReference type="EC" id="4.2.1.1" evidence="2"/>
<dbReference type="Proteomes" id="UP000821837">
    <property type="component" value="Unassembled WGS sequence"/>
</dbReference>
<comment type="similarity">
    <text evidence="1">Belongs to the alpha-carbonic anhydrase family.</text>
</comment>
<dbReference type="PANTHER" id="PTHR18952">
    <property type="entry name" value="CARBONIC ANHYDRASE"/>
    <property type="match status" value="1"/>
</dbReference>
<evidence type="ECO:0000256" key="4">
    <source>
        <dbReference type="ARBA" id="ARBA00022833"/>
    </source>
</evidence>
<keyword evidence="5" id="KW-0456">Lyase</keyword>
<feature type="chain" id="PRO_5039392356" description="carbonic anhydrase" evidence="7">
    <location>
        <begin position="25"/>
        <end position="217"/>
    </location>
</feature>
<dbReference type="PROSITE" id="PS51144">
    <property type="entry name" value="ALPHA_CA_2"/>
    <property type="match status" value="1"/>
</dbReference>
<protein>
    <recommendedName>
        <fullName evidence="2">carbonic anhydrase</fullName>
        <ecNumber evidence="2">4.2.1.1</ecNumber>
    </recommendedName>
</protein>
<reference evidence="9" key="1">
    <citation type="journal article" date="2020" name="Cell">
        <title>Large-Scale Comparative Analyses of Tick Genomes Elucidate Their Genetic Diversity and Vector Capacities.</title>
        <authorList>
            <consortium name="Tick Genome and Microbiome Consortium (TIGMIC)"/>
            <person name="Jia N."/>
            <person name="Wang J."/>
            <person name="Shi W."/>
            <person name="Du L."/>
            <person name="Sun Y."/>
            <person name="Zhan W."/>
            <person name="Jiang J.F."/>
            <person name="Wang Q."/>
            <person name="Zhang B."/>
            <person name="Ji P."/>
            <person name="Bell-Sakyi L."/>
            <person name="Cui X.M."/>
            <person name="Yuan T.T."/>
            <person name="Jiang B.G."/>
            <person name="Yang W.F."/>
            <person name="Lam T.T."/>
            <person name="Chang Q.C."/>
            <person name="Ding S.J."/>
            <person name="Wang X.J."/>
            <person name="Zhu J.G."/>
            <person name="Ruan X.D."/>
            <person name="Zhao L."/>
            <person name="Wei J.T."/>
            <person name="Ye R.Z."/>
            <person name="Que T.C."/>
            <person name="Du C.H."/>
            <person name="Zhou Y.H."/>
            <person name="Cheng J.X."/>
            <person name="Dai P.F."/>
            <person name="Guo W.B."/>
            <person name="Han X.H."/>
            <person name="Huang E.J."/>
            <person name="Li L.F."/>
            <person name="Wei W."/>
            <person name="Gao Y.C."/>
            <person name="Liu J.Z."/>
            <person name="Shao H.Z."/>
            <person name="Wang X."/>
            <person name="Wang C.C."/>
            <person name="Yang T.C."/>
            <person name="Huo Q.B."/>
            <person name="Li W."/>
            <person name="Chen H.Y."/>
            <person name="Chen S.E."/>
            <person name="Zhou L.G."/>
            <person name="Ni X.B."/>
            <person name="Tian J.H."/>
            <person name="Sheng Y."/>
            <person name="Liu T."/>
            <person name="Pan Y.S."/>
            <person name="Xia L.Y."/>
            <person name="Li J."/>
            <person name="Zhao F."/>
            <person name="Cao W.C."/>
        </authorList>
    </citation>
    <scope>NUCLEOTIDE SEQUENCE</scope>
    <source>
        <strain evidence="9">Rsan-2018</strain>
    </source>
</reference>
<evidence type="ECO:0000256" key="6">
    <source>
        <dbReference type="ARBA" id="ARBA00048348"/>
    </source>
</evidence>
<accession>A0A9D4PTW8</accession>
<evidence type="ECO:0000259" key="8">
    <source>
        <dbReference type="PROSITE" id="PS51144"/>
    </source>
</evidence>
<dbReference type="Pfam" id="PF00194">
    <property type="entry name" value="Carb_anhydrase"/>
    <property type="match status" value="1"/>
</dbReference>
<keyword evidence="7" id="KW-0732">Signal</keyword>
<comment type="catalytic activity">
    <reaction evidence="6">
        <text>hydrogencarbonate + H(+) = CO2 + H2O</text>
        <dbReference type="Rhea" id="RHEA:10748"/>
        <dbReference type="ChEBI" id="CHEBI:15377"/>
        <dbReference type="ChEBI" id="CHEBI:15378"/>
        <dbReference type="ChEBI" id="CHEBI:16526"/>
        <dbReference type="ChEBI" id="CHEBI:17544"/>
        <dbReference type="EC" id="4.2.1.1"/>
    </reaction>
</comment>
<evidence type="ECO:0000256" key="3">
    <source>
        <dbReference type="ARBA" id="ARBA00022723"/>
    </source>
</evidence>
<reference evidence="9" key="2">
    <citation type="submission" date="2021-09" db="EMBL/GenBank/DDBJ databases">
        <authorList>
            <person name="Jia N."/>
            <person name="Wang J."/>
            <person name="Shi W."/>
            <person name="Du L."/>
            <person name="Sun Y."/>
            <person name="Zhan W."/>
            <person name="Jiang J."/>
            <person name="Wang Q."/>
            <person name="Zhang B."/>
            <person name="Ji P."/>
            <person name="Sakyi L.B."/>
            <person name="Cui X."/>
            <person name="Yuan T."/>
            <person name="Jiang B."/>
            <person name="Yang W."/>
            <person name="Lam T.T.-Y."/>
            <person name="Chang Q."/>
            <person name="Ding S."/>
            <person name="Wang X."/>
            <person name="Zhu J."/>
            <person name="Ruan X."/>
            <person name="Zhao L."/>
            <person name="Wei J."/>
            <person name="Que T."/>
            <person name="Du C."/>
            <person name="Cheng J."/>
            <person name="Dai P."/>
            <person name="Han X."/>
            <person name="Huang E."/>
            <person name="Gao Y."/>
            <person name="Liu J."/>
            <person name="Shao H."/>
            <person name="Ye R."/>
            <person name="Li L."/>
            <person name="Wei W."/>
            <person name="Wang X."/>
            <person name="Wang C."/>
            <person name="Huo Q."/>
            <person name="Li W."/>
            <person name="Guo W."/>
            <person name="Chen H."/>
            <person name="Chen S."/>
            <person name="Zhou L."/>
            <person name="Zhou L."/>
            <person name="Ni X."/>
            <person name="Tian J."/>
            <person name="Zhou Y."/>
            <person name="Sheng Y."/>
            <person name="Liu T."/>
            <person name="Pan Y."/>
            <person name="Xia L."/>
            <person name="Li J."/>
            <person name="Zhao F."/>
            <person name="Cao W."/>
        </authorList>
    </citation>
    <scope>NUCLEOTIDE SEQUENCE</scope>
    <source>
        <strain evidence="9">Rsan-2018</strain>
        <tissue evidence="9">Larvae</tissue>
    </source>
</reference>
<keyword evidence="3" id="KW-0479">Metal-binding</keyword>
<dbReference type="EMBL" id="JABSTV010001250">
    <property type="protein sequence ID" value="KAH7955678.1"/>
    <property type="molecule type" value="Genomic_DNA"/>
</dbReference>
<keyword evidence="10" id="KW-1185">Reference proteome</keyword>
<comment type="caution">
    <text evidence="9">The sequence shown here is derived from an EMBL/GenBank/DDBJ whole genome shotgun (WGS) entry which is preliminary data.</text>
</comment>
<dbReference type="AlphaFoldDB" id="A0A9D4PTW8"/>
<dbReference type="GO" id="GO:0004089">
    <property type="term" value="F:carbonate dehydratase activity"/>
    <property type="evidence" value="ECO:0007669"/>
    <property type="project" value="UniProtKB-EC"/>
</dbReference>
<dbReference type="SUPFAM" id="SSF51069">
    <property type="entry name" value="Carbonic anhydrase"/>
    <property type="match status" value="1"/>
</dbReference>
<dbReference type="GO" id="GO:0005886">
    <property type="term" value="C:plasma membrane"/>
    <property type="evidence" value="ECO:0007669"/>
    <property type="project" value="TreeGrafter"/>
</dbReference>
<dbReference type="VEuPathDB" id="VectorBase:RSAN_057717"/>
<evidence type="ECO:0000256" key="7">
    <source>
        <dbReference type="SAM" id="SignalP"/>
    </source>
</evidence>
<organism evidence="9 10">
    <name type="scientific">Rhipicephalus sanguineus</name>
    <name type="common">Brown dog tick</name>
    <name type="synonym">Ixodes sanguineus</name>
    <dbReference type="NCBI Taxonomy" id="34632"/>
    <lineage>
        <taxon>Eukaryota</taxon>
        <taxon>Metazoa</taxon>
        <taxon>Ecdysozoa</taxon>
        <taxon>Arthropoda</taxon>
        <taxon>Chelicerata</taxon>
        <taxon>Arachnida</taxon>
        <taxon>Acari</taxon>
        <taxon>Parasitiformes</taxon>
        <taxon>Ixodida</taxon>
        <taxon>Ixodoidea</taxon>
        <taxon>Ixodidae</taxon>
        <taxon>Rhipicephalinae</taxon>
        <taxon>Rhipicephalus</taxon>
        <taxon>Rhipicephalus</taxon>
    </lineage>
</organism>
<keyword evidence="4" id="KW-0862">Zinc</keyword>
<evidence type="ECO:0000256" key="5">
    <source>
        <dbReference type="ARBA" id="ARBA00023239"/>
    </source>
</evidence>
<evidence type="ECO:0000313" key="9">
    <source>
        <dbReference type="EMBL" id="KAH7955678.1"/>
    </source>
</evidence>
<gene>
    <name evidence="9" type="ORF">HPB52_002850</name>
</gene>
<dbReference type="InterPro" id="IPR001148">
    <property type="entry name" value="CA_dom"/>
</dbReference>
<dbReference type="Gene3D" id="3.10.200.10">
    <property type="entry name" value="Alpha carbonic anhydrase"/>
    <property type="match status" value="1"/>
</dbReference>
<feature type="signal peptide" evidence="7">
    <location>
        <begin position="1"/>
        <end position="24"/>
    </location>
</feature>
<feature type="domain" description="Alpha-carbonic anhydrase" evidence="8">
    <location>
        <begin position="1"/>
        <end position="217"/>
    </location>
</feature>
<dbReference type="PANTHER" id="PTHR18952:SF265">
    <property type="entry name" value="CARBONIC ANHYDRASE"/>
    <property type="match status" value="1"/>
</dbReference>
<dbReference type="SMART" id="SM01057">
    <property type="entry name" value="Carb_anhydrase"/>
    <property type="match status" value="1"/>
</dbReference>
<dbReference type="InterPro" id="IPR023561">
    <property type="entry name" value="Carbonic_anhydrase_a-class"/>
</dbReference>
<dbReference type="InterPro" id="IPR036398">
    <property type="entry name" value="CA_dom_sf"/>
</dbReference>
<dbReference type="GO" id="GO:0008270">
    <property type="term" value="F:zinc ion binding"/>
    <property type="evidence" value="ECO:0007669"/>
    <property type="project" value="InterPro"/>
</dbReference>
<name>A0A9D4PTW8_RHISA</name>